<name>A0A2P2NHA8_RHIMU</name>
<keyword evidence="1" id="KW-0812">Transmembrane</keyword>
<dbReference type="AlphaFoldDB" id="A0A2P2NHA8"/>
<evidence type="ECO:0000256" key="1">
    <source>
        <dbReference type="SAM" id="Phobius"/>
    </source>
</evidence>
<keyword evidence="1" id="KW-0472">Membrane</keyword>
<evidence type="ECO:0000313" key="2">
    <source>
        <dbReference type="EMBL" id="MBX41844.1"/>
    </source>
</evidence>
<keyword evidence="1" id="KW-1133">Transmembrane helix</keyword>
<organism evidence="2">
    <name type="scientific">Rhizophora mucronata</name>
    <name type="common">Asiatic mangrove</name>
    <dbReference type="NCBI Taxonomy" id="61149"/>
    <lineage>
        <taxon>Eukaryota</taxon>
        <taxon>Viridiplantae</taxon>
        <taxon>Streptophyta</taxon>
        <taxon>Embryophyta</taxon>
        <taxon>Tracheophyta</taxon>
        <taxon>Spermatophyta</taxon>
        <taxon>Magnoliopsida</taxon>
        <taxon>eudicotyledons</taxon>
        <taxon>Gunneridae</taxon>
        <taxon>Pentapetalae</taxon>
        <taxon>rosids</taxon>
        <taxon>fabids</taxon>
        <taxon>Malpighiales</taxon>
        <taxon>Rhizophoraceae</taxon>
        <taxon>Rhizophora</taxon>
    </lineage>
</organism>
<sequence>MKFCVISRPILSGITMFLVKICPFHLFLSRKTIPNFVGIMLNFT</sequence>
<proteinExistence type="predicted"/>
<accession>A0A2P2NHA8</accession>
<dbReference type="EMBL" id="GGEC01061360">
    <property type="protein sequence ID" value="MBX41844.1"/>
    <property type="molecule type" value="Transcribed_RNA"/>
</dbReference>
<feature type="transmembrane region" description="Helical" evidence="1">
    <location>
        <begin position="6"/>
        <end position="28"/>
    </location>
</feature>
<reference evidence="2" key="1">
    <citation type="submission" date="2018-02" db="EMBL/GenBank/DDBJ databases">
        <title>Rhizophora mucronata_Transcriptome.</title>
        <authorList>
            <person name="Meera S.P."/>
            <person name="Sreeshan A."/>
            <person name="Augustine A."/>
        </authorList>
    </citation>
    <scope>NUCLEOTIDE SEQUENCE</scope>
    <source>
        <tissue evidence="2">Leaf</tissue>
    </source>
</reference>
<protein>
    <submittedName>
        <fullName evidence="2">Uncharacterized protein</fullName>
    </submittedName>
</protein>